<evidence type="ECO:0000256" key="1">
    <source>
        <dbReference type="ARBA" id="ARBA00001971"/>
    </source>
</evidence>
<keyword evidence="3 8" id="KW-0349">Heme</keyword>
<evidence type="ECO:0000313" key="12">
    <source>
        <dbReference type="Proteomes" id="UP000722485"/>
    </source>
</evidence>
<dbReference type="InterPro" id="IPR001128">
    <property type="entry name" value="Cyt_P450"/>
</dbReference>
<evidence type="ECO:0000256" key="10">
    <source>
        <dbReference type="SAM" id="Phobius"/>
    </source>
</evidence>
<keyword evidence="10" id="KW-0812">Transmembrane</keyword>
<feature type="transmembrane region" description="Helical" evidence="10">
    <location>
        <begin position="27"/>
        <end position="49"/>
    </location>
</feature>
<dbReference type="CDD" id="cd11041">
    <property type="entry name" value="CYP503A1-like"/>
    <property type="match status" value="1"/>
</dbReference>
<keyword evidence="7 9" id="KW-0503">Monooxygenase</keyword>
<evidence type="ECO:0000256" key="9">
    <source>
        <dbReference type="RuleBase" id="RU000461"/>
    </source>
</evidence>
<keyword evidence="6 8" id="KW-0408">Iron</keyword>
<evidence type="ECO:0008006" key="13">
    <source>
        <dbReference type="Google" id="ProtNLM"/>
    </source>
</evidence>
<evidence type="ECO:0000256" key="7">
    <source>
        <dbReference type="ARBA" id="ARBA00023033"/>
    </source>
</evidence>
<keyword evidence="12" id="KW-1185">Reference proteome</keyword>
<protein>
    <recommendedName>
        <fullName evidence="13">Cytochrome P450 monooxygenase</fullName>
    </recommendedName>
</protein>
<dbReference type="PROSITE" id="PS00086">
    <property type="entry name" value="CYTOCHROME_P450"/>
    <property type="match status" value="1"/>
</dbReference>
<keyword evidence="10" id="KW-1133">Transmembrane helix</keyword>
<dbReference type="GO" id="GO:0005506">
    <property type="term" value="F:iron ion binding"/>
    <property type="evidence" value="ECO:0007669"/>
    <property type="project" value="InterPro"/>
</dbReference>
<dbReference type="Proteomes" id="UP000722485">
    <property type="component" value="Unassembled WGS sequence"/>
</dbReference>
<evidence type="ECO:0000256" key="5">
    <source>
        <dbReference type="ARBA" id="ARBA00023002"/>
    </source>
</evidence>
<evidence type="ECO:0000313" key="11">
    <source>
        <dbReference type="EMBL" id="KAF7555461.1"/>
    </source>
</evidence>
<dbReference type="SUPFAM" id="SSF48264">
    <property type="entry name" value="Cytochrome P450"/>
    <property type="match status" value="1"/>
</dbReference>
<accession>A0A9P5HI51</accession>
<name>A0A9P5HI51_9HYPO</name>
<dbReference type="EMBL" id="JAANBB010000020">
    <property type="protein sequence ID" value="KAF7555461.1"/>
    <property type="molecule type" value="Genomic_DNA"/>
</dbReference>
<evidence type="ECO:0000256" key="6">
    <source>
        <dbReference type="ARBA" id="ARBA00023004"/>
    </source>
</evidence>
<keyword evidence="5 9" id="KW-0560">Oxidoreductase</keyword>
<dbReference type="InterPro" id="IPR002403">
    <property type="entry name" value="Cyt_P450_E_grp-IV"/>
</dbReference>
<dbReference type="GO" id="GO:0020037">
    <property type="term" value="F:heme binding"/>
    <property type="evidence" value="ECO:0007669"/>
    <property type="project" value="InterPro"/>
</dbReference>
<dbReference type="GO" id="GO:0016705">
    <property type="term" value="F:oxidoreductase activity, acting on paired donors, with incorporation or reduction of molecular oxygen"/>
    <property type="evidence" value="ECO:0007669"/>
    <property type="project" value="InterPro"/>
</dbReference>
<dbReference type="OrthoDB" id="1844152at2759"/>
<comment type="cofactor">
    <cofactor evidence="1 8">
        <name>heme</name>
        <dbReference type="ChEBI" id="CHEBI:30413"/>
    </cofactor>
</comment>
<dbReference type="Gene3D" id="1.10.630.10">
    <property type="entry name" value="Cytochrome P450"/>
    <property type="match status" value="1"/>
</dbReference>
<keyword evidence="4 8" id="KW-0479">Metal-binding</keyword>
<evidence type="ECO:0000256" key="8">
    <source>
        <dbReference type="PIRSR" id="PIRSR602403-1"/>
    </source>
</evidence>
<comment type="similarity">
    <text evidence="2 9">Belongs to the cytochrome P450 family.</text>
</comment>
<evidence type="ECO:0000256" key="2">
    <source>
        <dbReference type="ARBA" id="ARBA00010617"/>
    </source>
</evidence>
<dbReference type="Pfam" id="PF00067">
    <property type="entry name" value="p450"/>
    <property type="match status" value="1"/>
</dbReference>
<evidence type="ECO:0000256" key="3">
    <source>
        <dbReference type="ARBA" id="ARBA00022617"/>
    </source>
</evidence>
<comment type="caution">
    <text evidence="11">The sequence shown here is derived from an EMBL/GenBank/DDBJ whole genome shotgun (WGS) entry which is preliminary data.</text>
</comment>
<reference evidence="11" key="1">
    <citation type="submission" date="2020-03" db="EMBL/GenBank/DDBJ databases">
        <title>Draft Genome Sequence of Cylindrodendrum hubeiense.</title>
        <authorList>
            <person name="Buettner E."/>
            <person name="Kellner H."/>
        </authorList>
    </citation>
    <scope>NUCLEOTIDE SEQUENCE</scope>
    <source>
        <strain evidence="11">IHI 201604</strain>
    </source>
</reference>
<gene>
    <name evidence="11" type="ORF">G7Z17_g2137</name>
</gene>
<dbReference type="PANTHER" id="PTHR46206">
    <property type="entry name" value="CYTOCHROME P450"/>
    <property type="match status" value="1"/>
</dbReference>
<organism evidence="11 12">
    <name type="scientific">Cylindrodendrum hubeiense</name>
    <dbReference type="NCBI Taxonomy" id="595255"/>
    <lineage>
        <taxon>Eukaryota</taxon>
        <taxon>Fungi</taxon>
        <taxon>Dikarya</taxon>
        <taxon>Ascomycota</taxon>
        <taxon>Pezizomycotina</taxon>
        <taxon>Sordariomycetes</taxon>
        <taxon>Hypocreomycetidae</taxon>
        <taxon>Hypocreales</taxon>
        <taxon>Nectriaceae</taxon>
        <taxon>Cylindrodendrum</taxon>
    </lineage>
</organism>
<dbReference type="PANTHER" id="PTHR46206:SF7">
    <property type="entry name" value="P450, PUTATIVE (EUROFUNG)-RELATED"/>
    <property type="match status" value="1"/>
</dbReference>
<evidence type="ECO:0000256" key="4">
    <source>
        <dbReference type="ARBA" id="ARBA00022723"/>
    </source>
</evidence>
<dbReference type="GO" id="GO:0004497">
    <property type="term" value="F:monooxygenase activity"/>
    <property type="evidence" value="ECO:0007669"/>
    <property type="project" value="UniProtKB-KW"/>
</dbReference>
<dbReference type="AlphaFoldDB" id="A0A9P5HI51"/>
<sequence length="516" mass="58450">MTLLNLRALQPTLIKWANELRRLDAEFPAASIVVLLTVLVVMTSLIRWLRRRKLNVKILLADEIRSSSARALEYCYRPRELMLKGYDKYPDEVYGIDTRDGVKLVIPPRFLDDLKSHPSLSFKASIDNDMQVDYTYFGGPPEFVIHAIKAGMTASLPAYTPILNQMARTNMPRIMGNYKDWTSVNIHDRILKLVGTTNARVFLSQTASADEEWVDASTGYVLSVFDCIRALKEWPPWMRPFVYRFLPERTAIRKQWSKGRARVQECMQERKTKDGPLGGPPSMLDHLSSGKNSHMADDLEKQLLFQMTLVAVGTVTTFASTVQAVYDLVMHPEYISILRDEVESMPVDGNGMFTKEAIPAMQKLDSFIKESQRLAAADLSTFQRAATANMTLPDGTFVPEGTKLEANTYSIHYDDAHYKNASTFDGLRFYKQRQHPGHENKHLYISVGKGDLSFGYGRHACPGRYLGQLNIKLVMAELLRKYDLKAAGTQAPKSQAFEALVSPDADFQIMMKNRQV</sequence>
<feature type="binding site" description="axial binding residue" evidence="8">
    <location>
        <position position="461"/>
    </location>
    <ligand>
        <name>heme</name>
        <dbReference type="ChEBI" id="CHEBI:30413"/>
    </ligand>
    <ligandPart>
        <name>Fe</name>
        <dbReference type="ChEBI" id="CHEBI:18248"/>
    </ligandPart>
</feature>
<dbReference type="PRINTS" id="PR00465">
    <property type="entry name" value="EP450IV"/>
</dbReference>
<dbReference type="InterPro" id="IPR036396">
    <property type="entry name" value="Cyt_P450_sf"/>
</dbReference>
<keyword evidence="10" id="KW-0472">Membrane</keyword>
<dbReference type="InterPro" id="IPR017972">
    <property type="entry name" value="Cyt_P450_CS"/>
</dbReference>
<proteinExistence type="inferred from homology"/>